<reference evidence="8 9" key="1">
    <citation type="submission" date="2024-09" db="EMBL/GenBank/DDBJ databases">
        <authorList>
            <person name="Sun Q."/>
            <person name="Mori K."/>
        </authorList>
    </citation>
    <scope>NUCLEOTIDE SEQUENCE [LARGE SCALE GENOMIC DNA]</scope>
    <source>
        <strain evidence="8 9">CCM 8545</strain>
    </source>
</reference>
<dbReference type="EMBL" id="JBHLXE010000024">
    <property type="protein sequence ID" value="MFC0178933.1"/>
    <property type="molecule type" value="Genomic_DNA"/>
</dbReference>
<keyword evidence="4 6" id="KW-0378">Hydrolase</keyword>
<comment type="caution">
    <text evidence="8">The sequence shown here is derived from an EMBL/GenBank/DDBJ whole genome shotgun (WGS) entry which is preliminary data.</text>
</comment>
<comment type="subunit">
    <text evidence="6">Associates with collided ribosomes, but not with correctly translating polysomes.</text>
</comment>
<keyword evidence="5 6" id="KW-0694">RNA-binding</keyword>
<keyword evidence="2 6" id="KW-0699">rRNA-binding</keyword>
<dbReference type="PROSITE" id="PS50828">
    <property type="entry name" value="SMR"/>
    <property type="match status" value="1"/>
</dbReference>
<evidence type="ECO:0000259" key="7">
    <source>
        <dbReference type="PROSITE" id="PS50828"/>
    </source>
</evidence>
<proteinExistence type="inferred from homology"/>
<dbReference type="PANTHER" id="PTHR35562:SF1">
    <property type="entry name" value="UPF0115 PROTEIN YFCN"/>
    <property type="match status" value="1"/>
</dbReference>
<gene>
    <name evidence="6 8" type="primary">smrB</name>
    <name evidence="8" type="ORF">ACFFIT_02295</name>
</gene>
<protein>
    <recommendedName>
        <fullName evidence="6">Ribosome rescue factor SmrB</fullName>
        <ecNumber evidence="6">3.1.-.-</ecNumber>
    </recommendedName>
</protein>
<evidence type="ECO:0000313" key="9">
    <source>
        <dbReference type="Proteomes" id="UP001589758"/>
    </source>
</evidence>
<feature type="domain" description="Smr" evidence="7">
    <location>
        <begin position="96"/>
        <end position="171"/>
    </location>
</feature>
<evidence type="ECO:0000256" key="3">
    <source>
        <dbReference type="ARBA" id="ARBA00022759"/>
    </source>
</evidence>
<dbReference type="SUPFAM" id="SSF160443">
    <property type="entry name" value="SMR domain-like"/>
    <property type="match status" value="1"/>
</dbReference>
<accession>A0ABV6CCD7</accession>
<dbReference type="Pfam" id="PF01713">
    <property type="entry name" value="Smr"/>
    <property type="match status" value="1"/>
</dbReference>
<sequence>MDKFEELSLFREATKGAKILKQDVIIPKTYNKSRNAYNQFNRSKDNKENEELFFPFSDIYQPNLPTEGPMRFIQPNVDSFELKRLGRGDYTPELFLDVHGLTQLQAKREISALVTACLKESVQCACIMHGFGKNILKQNIPFWLAQHPSILAFHQATKAWGGESALLLLLNVELDLFRR</sequence>
<dbReference type="NCBIfam" id="NF003432">
    <property type="entry name" value="PRK04946.1"/>
    <property type="match status" value="1"/>
</dbReference>
<dbReference type="EC" id="3.1.-.-" evidence="6"/>
<dbReference type="InterPro" id="IPR002625">
    <property type="entry name" value="Smr_dom"/>
</dbReference>
<evidence type="ECO:0000256" key="2">
    <source>
        <dbReference type="ARBA" id="ARBA00022730"/>
    </source>
</evidence>
<evidence type="ECO:0000313" key="8">
    <source>
        <dbReference type="EMBL" id="MFC0178933.1"/>
    </source>
</evidence>
<dbReference type="InterPro" id="IPR022990">
    <property type="entry name" value="SmrB-like"/>
</dbReference>
<dbReference type="PANTHER" id="PTHR35562">
    <property type="entry name" value="DNA ENDONUCLEASE SMRA-RELATED"/>
    <property type="match status" value="1"/>
</dbReference>
<comment type="similarity">
    <text evidence="6">Belongs to the SmrB family.</text>
</comment>
<name>A0ABV6CCD7_9GAMM</name>
<organism evidence="8 9">
    <name type="scientific">Thorsellia kenyensis</name>
    <dbReference type="NCBI Taxonomy" id="1549888"/>
    <lineage>
        <taxon>Bacteria</taxon>
        <taxon>Pseudomonadati</taxon>
        <taxon>Pseudomonadota</taxon>
        <taxon>Gammaproteobacteria</taxon>
        <taxon>Enterobacterales</taxon>
        <taxon>Thorselliaceae</taxon>
        <taxon>Thorsellia</taxon>
    </lineage>
</organism>
<keyword evidence="1 6" id="KW-0540">Nuclease</keyword>
<dbReference type="Proteomes" id="UP001589758">
    <property type="component" value="Unassembled WGS sequence"/>
</dbReference>
<evidence type="ECO:0000256" key="4">
    <source>
        <dbReference type="ARBA" id="ARBA00022801"/>
    </source>
</evidence>
<keyword evidence="9" id="KW-1185">Reference proteome</keyword>
<dbReference type="InterPro" id="IPR036063">
    <property type="entry name" value="Smr_dom_sf"/>
</dbReference>
<keyword evidence="3 6" id="KW-0255">Endonuclease</keyword>
<dbReference type="HAMAP" id="MF_01042">
    <property type="entry name" value="SmrB"/>
    <property type="match status" value="1"/>
</dbReference>
<dbReference type="GO" id="GO:0004519">
    <property type="term" value="F:endonuclease activity"/>
    <property type="evidence" value="ECO:0007669"/>
    <property type="project" value="UniProtKB-KW"/>
</dbReference>
<dbReference type="Gene3D" id="3.30.1370.110">
    <property type="match status" value="1"/>
</dbReference>
<evidence type="ECO:0000256" key="5">
    <source>
        <dbReference type="ARBA" id="ARBA00022884"/>
    </source>
</evidence>
<evidence type="ECO:0000256" key="6">
    <source>
        <dbReference type="HAMAP-Rule" id="MF_01042"/>
    </source>
</evidence>
<evidence type="ECO:0000256" key="1">
    <source>
        <dbReference type="ARBA" id="ARBA00022722"/>
    </source>
</evidence>
<comment type="function">
    <text evidence="6">Acts as a ribosome collision sensor. Detects stalled/collided disomes (pairs of ribosomes where the leading ribosome is stalled and a second ribosome has collided with it) and endonucleolytically cleaves mRNA at the 5' boundary of the stalled ribosome. Stalled/collided disomes form a new interface (primarily via the 30S subunits) that binds SmrB. Cleaved mRNA becomes available for tmRNA ligation, leading to ribosomal subunit dissociation and rescue of stalled ribosomes.</text>
</comment>
<dbReference type="SMART" id="SM00463">
    <property type="entry name" value="SMR"/>
    <property type="match status" value="1"/>
</dbReference>
<dbReference type="RefSeq" id="WP_385876009.1">
    <property type="nucleotide sequence ID" value="NZ_JBHLXE010000024.1"/>
</dbReference>